<dbReference type="PANTHER" id="PTHR47447:SF28">
    <property type="entry name" value="PENTACOTRIPEPTIDE-REPEAT REGION OF PRORP DOMAIN-CONTAINING PROTEIN"/>
    <property type="match status" value="1"/>
</dbReference>
<organism evidence="4 5">
    <name type="scientific">Triparma retinervis</name>
    <dbReference type="NCBI Taxonomy" id="2557542"/>
    <lineage>
        <taxon>Eukaryota</taxon>
        <taxon>Sar</taxon>
        <taxon>Stramenopiles</taxon>
        <taxon>Ochrophyta</taxon>
        <taxon>Bolidophyceae</taxon>
        <taxon>Parmales</taxon>
        <taxon>Triparmaceae</taxon>
        <taxon>Triparma</taxon>
    </lineage>
</organism>
<dbReference type="Pfam" id="PF13041">
    <property type="entry name" value="PPR_2"/>
    <property type="match status" value="2"/>
</dbReference>
<evidence type="ECO:0000256" key="2">
    <source>
        <dbReference type="PROSITE-ProRule" id="PRU00708"/>
    </source>
</evidence>
<reference evidence="4" key="1">
    <citation type="submission" date="2022-07" db="EMBL/GenBank/DDBJ databases">
        <title>Genome analysis of Parmales, a sister group of diatoms, reveals the evolutionary specialization of diatoms from phago-mixotrophs to photoautotrophs.</title>
        <authorList>
            <person name="Ban H."/>
            <person name="Sato S."/>
            <person name="Yoshikawa S."/>
            <person name="Kazumasa Y."/>
            <person name="Nakamura Y."/>
            <person name="Ichinomiya M."/>
            <person name="Saitoh K."/>
            <person name="Sato N."/>
            <person name="Blanc-Mathieu R."/>
            <person name="Endo H."/>
            <person name="Kuwata A."/>
            <person name="Ogata H."/>
        </authorList>
    </citation>
    <scope>NUCLEOTIDE SEQUENCE</scope>
</reference>
<feature type="repeat" description="PPR" evidence="2">
    <location>
        <begin position="486"/>
        <end position="516"/>
    </location>
</feature>
<comment type="caution">
    <text evidence="4">The sequence shown here is derived from an EMBL/GenBank/DDBJ whole genome shotgun (WGS) entry which is preliminary data.</text>
</comment>
<dbReference type="InterPro" id="IPR011990">
    <property type="entry name" value="TPR-like_helical_dom_sf"/>
</dbReference>
<dbReference type="Pfam" id="PF13812">
    <property type="entry name" value="PPR_3"/>
    <property type="match status" value="1"/>
</dbReference>
<feature type="repeat" description="PPR" evidence="2">
    <location>
        <begin position="208"/>
        <end position="242"/>
    </location>
</feature>
<evidence type="ECO:0000256" key="1">
    <source>
        <dbReference type="ARBA" id="ARBA00022737"/>
    </source>
</evidence>
<feature type="compositionally biased region" description="Basic residues" evidence="3">
    <location>
        <begin position="1"/>
        <end position="23"/>
    </location>
</feature>
<dbReference type="PANTHER" id="PTHR47447">
    <property type="entry name" value="OS03G0856100 PROTEIN"/>
    <property type="match status" value="1"/>
</dbReference>
<feature type="compositionally biased region" description="Low complexity" evidence="3">
    <location>
        <begin position="163"/>
        <end position="187"/>
    </location>
</feature>
<feature type="repeat" description="PPR" evidence="2">
    <location>
        <begin position="290"/>
        <end position="324"/>
    </location>
</feature>
<dbReference type="OrthoDB" id="190155at2759"/>
<accession>A0A9W6Z7Q7</accession>
<dbReference type="PROSITE" id="PS51375">
    <property type="entry name" value="PPR"/>
    <property type="match status" value="4"/>
</dbReference>
<evidence type="ECO:0000256" key="3">
    <source>
        <dbReference type="SAM" id="MobiDB-lite"/>
    </source>
</evidence>
<evidence type="ECO:0008006" key="6">
    <source>
        <dbReference type="Google" id="ProtNLM"/>
    </source>
</evidence>
<keyword evidence="1" id="KW-0677">Repeat</keyword>
<sequence>MYNNRNQHRNHHRNNHRSTHRRPTSTGVKSDLPVALKVEQRLRLGQEPVDTRAINGAIKVFADLAASGQMADGFRRSLRLFRLMRKTNTPTAVTYSTLMSRAVRMRKNEVAFRLWGIMLRSDPPPPVDTRSANILMNAFAKESDPSSCRLLLDEMWRTVPGISSPSSSSSSSSSSSTSSSSFPSSLSSLPSGANYTMLPPNTTNCAPNIVTYNTLVDGLMRAGDLEGGLRVLARMTENNIKPDITTFTTLISTVGVPRSQTSAFYGSNDPDVAFQLFERLRAPPYNLSPNGKTYCALINVCSRVRRPDLALRTLRIMTNEGWGEGGSKVTGHSKYVNQNIKEAVGAWTATIDTCGKSDRVDTAMSLFNNMVSSSVISPNEITCSCLFDVLLKNDKISDALDVIKYMKSAKLEPTDYMYTGMLSVASRMLENEEEISREIYVELMSLFSSKKSARNRRYKRGGSSDSDDQDILMSVFLIFYSIDNPDLVCYNTLLSACARVGDVERSLQVLERIKDTEELLPNAKTYAELLKCAFVAQDRNLSDELWKDIEEMGFTKHPKIMRYRVALVEGGIYRARKGGIGE</sequence>
<feature type="region of interest" description="Disordered" evidence="3">
    <location>
        <begin position="162"/>
        <end position="187"/>
    </location>
</feature>
<dbReference type="Pfam" id="PF01535">
    <property type="entry name" value="PPR"/>
    <property type="match status" value="4"/>
</dbReference>
<dbReference type="InterPro" id="IPR002885">
    <property type="entry name" value="PPR_rpt"/>
</dbReference>
<feature type="region of interest" description="Disordered" evidence="3">
    <location>
        <begin position="1"/>
        <end position="31"/>
    </location>
</feature>
<dbReference type="AlphaFoldDB" id="A0A9W6Z7Q7"/>
<dbReference type="EMBL" id="BRXZ01000618">
    <property type="protein sequence ID" value="GMH48944.1"/>
    <property type="molecule type" value="Genomic_DNA"/>
</dbReference>
<proteinExistence type="predicted"/>
<keyword evidence="5" id="KW-1185">Reference proteome</keyword>
<evidence type="ECO:0000313" key="4">
    <source>
        <dbReference type="EMBL" id="GMH48944.1"/>
    </source>
</evidence>
<feature type="repeat" description="PPR" evidence="2">
    <location>
        <begin position="379"/>
        <end position="413"/>
    </location>
</feature>
<protein>
    <recommendedName>
        <fullName evidence="6">Pentatricopeptide repeat-containing protein</fullName>
    </recommendedName>
</protein>
<dbReference type="NCBIfam" id="TIGR00756">
    <property type="entry name" value="PPR"/>
    <property type="match status" value="4"/>
</dbReference>
<dbReference type="Proteomes" id="UP001165082">
    <property type="component" value="Unassembled WGS sequence"/>
</dbReference>
<dbReference type="Gene3D" id="1.25.40.10">
    <property type="entry name" value="Tetratricopeptide repeat domain"/>
    <property type="match status" value="5"/>
</dbReference>
<name>A0A9W6Z7Q7_9STRA</name>
<evidence type="ECO:0000313" key="5">
    <source>
        <dbReference type="Proteomes" id="UP001165082"/>
    </source>
</evidence>
<gene>
    <name evidence="4" type="ORF">TrRE_jg2579</name>
</gene>